<gene>
    <name evidence="3" type="ORF">OVN521_LOCUS13215</name>
    <name evidence="2" type="ORF">WKI299_LOCUS13791</name>
</gene>
<dbReference type="AlphaFoldDB" id="A0A816R6V4"/>
<accession>A0A816R6V4</accession>
<reference evidence="2" key="1">
    <citation type="submission" date="2021-02" db="EMBL/GenBank/DDBJ databases">
        <authorList>
            <person name="Nowell W R."/>
        </authorList>
    </citation>
    <scope>NUCLEOTIDE SEQUENCE</scope>
</reference>
<comment type="caution">
    <text evidence="2">The sequence shown here is derived from an EMBL/GenBank/DDBJ whole genome shotgun (WGS) entry which is preliminary data.</text>
</comment>
<keyword evidence="1" id="KW-0732">Signal</keyword>
<organism evidence="2 4">
    <name type="scientific">Rotaria magnacalcarata</name>
    <dbReference type="NCBI Taxonomy" id="392030"/>
    <lineage>
        <taxon>Eukaryota</taxon>
        <taxon>Metazoa</taxon>
        <taxon>Spiralia</taxon>
        <taxon>Gnathifera</taxon>
        <taxon>Rotifera</taxon>
        <taxon>Eurotatoria</taxon>
        <taxon>Bdelloidea</taxon>
        <taxon>Philodinida</taxon>
        <taxon>Philodinidae</taxon>
        <taxon>Rotaria</taxon>
    </lineage>
</organism>
<protein>
    <submittedName>
        <fullName evidence="2">Uncharacterized protein</fullName>
    </submittedName>
</protein>
<name>A0A816R6V4_9BILA</name>
<proteinExistence type="predicted"/>
<sequence length="200" mass="22255">MFPATFFALLLSLNLAIALNITVLPQGRSQTSCPVPYFYVRYQSLPFIQRTVSNSFVKIPGLELAVYHAQPALYRIMFQGSCQGSPGHKYVQILIDGRVLIANYLLPNTDKRQAVASELGSSIHEIDSHDGGMHYVHTEGDMISSCPRFRSVYLPSGVHIVEVGVRISNSNMAMYDGQLQVELISYDTNVRLGLEHPKIP</sequence>
<dbReference type="Proteomes" id="UP000663866">
    <property type="component" value="Unassembled WGS sequence"/>
</dbReference>
<dbReference type="EMBL" id="CAJNRF010005235">
    <property type="protein sequence ID" value="CAF2068941.1"/>
    <property type="molecule type" value="Genomic_DNA"/>
</dbReference>
<feature type="signal peptide" evidence="1">
    <location>
        <begin position="1"/>
        <end position="18"/>
    </location>
</feature>
<evidence type="ECO:0000313" key="3">
    <source>
        <dbReference type="EMBL" id="CAF3968243.1"/>
    </source>
</evidence>
<keyword evidence="5" id="KW-1185">Reference proteome</keyword>
<dbReference type="EMBL" id="CAJOBG010001909">
    <property type="protein sequence ID" value="CAF3968243.1"/>
    <property type="molecule type" value="Genomic_DNA"/>
</dbReference>
<evidence type="ECO:0000313" key="2">
    <source>
        <dbReference type="EMBL" id="CAF2068941.1"/>
    </source>
</evidence>
<feature type="chain" id="PRO_5036413125" evidence="1">
    <location>
        <begin position="19"/>
        <end position="200"/>
    </location>
</feature>
<evidence type="ECO:0000256" key="1">
    <source>
        <dbReference type="SAM" id="SignalP"/>
    </source>
</evidence>
<evidence type="ECO:0000313" key="4">
    <source>
        <dbReference type="Proteomes" id="UP000663856"/>
    </source>
</evidence>
<evidence type="ECO:0000313" key="5">
    <source>
        <dbReference type="Proteomes" id="UP000663866"/>
    </source>
</evidence>
<dbReference type="Proteomes" id="UP000663856">
    <property type="component" value="Unassembled WGS sequence"/>
</dbReference>